<dbReference type="Gene3D" id="2.40.10.10">
    <property type="entry name" value="Trypsin-like serine proteases"/>
    <property type="match status" value="2"/>
</dbReference>
<feature type="domain" description="Peptidase S1" evidence="3">
    <location>
        <begin position="34"/>
        <end position="251"/>
    </location>
</feature>
<sequence length="251" mass="26803">MKISRIARVRRVATAALLALGAALGLATPSAQAVEGGTTIAAMWGTGMAQVWEATPDGPAYRCSGSVVGPIKVLTAAHCFRPGVPYDHYYVVVGHTLKGEGTRIRIGNVNTHRDLAVASLKADLSRIPEVHHISVNTNVEPAPGQYATVQGWGRTCLNCTGSQLLKEARVRIIDQGYDLAGGPAYRVYNSLKNGILREGDSGGAMIFQGRQYGVVSSDGGPSDPAHAYISMFDESAERFLRDMHVPVNTTW</sequence>
<proteinExistence type="predicted"/>
<feature type="chain" id="PRO_5045130536" evidence="2">
    <location>
        <begin position="34"/>
        <end position="251"/>
    </location>
</feature>
<organism evidence="4 5">
    <name type="scientific">Streptomyces lavenduligriseus</name>
    <dbReference type="NCBI Taxonomy" id="67315"/>
    <lineage>
        <taxon>Bacteria</taxon>
        <taxon>Bacillati</taxon>
        <taxon>Actinomycetota</taxon>
        <taxon>Actinomycetes</taxon>
        <taxon>Kitasatosporales</taxon>
        <taxon>Streptomycetaceae</taxon>
        <taxon>Streptomyces</taxon>
    </lineage>
</organism>
<keyword evidence="1" id="KW-1015">Disulfide bond</keyword>
<evidence type="ECO:0000313" key="5">
    <source>
        <dbReference type="Proteomes" id="UP001202052"/>
    </source>
</evidence>
<dbReference type="PROSITE" id="PS00134">
    <property type="entry name" value="TRYPSIN_HIS"/>
    <property type="match status" value="1"/>
</dbReference>
<dbReference type="InterPro" id="IPR001254">
    <property type="entry name" value="Trypsin_dom"/>
</dbReference>
<keyword evidence="5" id="KW-1185">Reference proteome</keyword>
<gene>
    <name evidence="4" type="ORF">M4438_00670</name>
</gene>
<dbReference type="InterPro" id="IPR050430">
    <property type="entry name" value="Peptidase_S1"/>
</dbReference>
<dbReference type="Proteomes" id="UP001202052">
    <property type="component" value="Unassembled WGS sequence"/>
</dbReference>
<evidence type="ECO:0000259" key="3">
    <source>
        <dbReference type="PROSITE" id="PS50240"/>
    </source>
</evidence>
<accession>A0ABT0NL34</accession>
<dbReference type="PROSITE" id="PS50240">
    <property type="entry name" value="TRYPSIN_DOM"/>
    <property type="match status" value="1"/>
</dbReference>
<evidence type="ECO:0000313" key="4">
    <source>
        <dbReference type="EMBL" id="MCL3992061.1"/>
    </source>
</evidence>
<name>A0ABT0NL34_9ACTN</name>
<evidence type="ECO:0000256" key="1">
    <source>
        <dbReference type="ARBA" id="ARBA00023157"/>
    </source>
</evidence>
<reference evidence="4 5" key="1">
    <citation type="submission" date="2022-05" db="EMBL/GenBank/DDBJ databases">
        <title>Genome Resource of Streptomyces lavenduligriseus GA1-1, a Strain with Broad-Spectrum Antifungal Activity against Phytopathogenic Fungi.</title>
        <authorList>
            <person name="Qi D."/>
        </authorList>
    </citation>
    <scope>NUCLEOTIDE SEQUENCE [LARGE SCALE GENOMIC DNA]</scope>
    <source>
        <strain evidence="4 5">GA1-1</strain>
    </source>
</reference>
<evidence type="ECO:0000256" key="2">
    <source>
        <dbReference type="SAM" id="SignalP"/>
    </source>
</evidence>
<dbReference type="InterPro" id="IPR043504">
    <property type="entry name" value="Peptidase_S1_PA_chymotrypsin"/>
</dbReference>
<feature type="signal peptide" evidence="2">
    <location>
        <begin position="1"/>
        <end position="33"/>
    </location>
</feature>
<dbReference type="InterPro" id="IPR009003">
    <property type="entry name" value="Peptidase_S1_PA"/>
</dbReference>
<keyword evidence="4" id="KW-0378">Hydrolase</keyword>
<dbReference type="EMBL" id="JAMCCK010000002">
    <property type="protein sequence ID" value="MCL3992061.1"/>
    <property type="molecule type" value="Genomic_DNA"/>
</dbReference>
<dbReference type="SUPFAM" id="SSF50494">
    <property type="entry name" value="Trypsin-like serine proteases"/>
    <property type="match status" value="1"/>
</dbReference>
<dbReference type="RefSeq" id="WP_249456577.1">
    <property type="nucleotide sequence ID" value="NZ_JAMCCK010000002.1"/>
</dbReference>
<dbReference type="EC" id="3.4.21.-" evidence="4"/>
<keyword evidence="2" id="KW-0732">Signal</keyword>
<comment type="caution">
    <text evidence="4">The sequence shown here is derived from an EMBL/GenBank/DDBJ whole genome shotgun (WGS) entry which is preliminary data.</text>
</comment>
<dbReference type="SMART" id="SM00020">
    <property type="entry name" value="Tryp_SPc"/>
    <property type="match status" value="1"/>
</dbReference>
<dbReference type="InterPro" id="IPR018114">
    <property type="entry name" value="TRYPSIN_HIS"/>
</dbReference>
<dbReference type="PANTHER" id="PTHR24276">
    <property type="entry name" value="POLYSERASE-RELATED"/>
    <property type="match status" value="1"/>
</dbReference>
<protein>
    <submittedName>
        <fullName evidence="4">Trypsin-like serine protease</fullName>
        <ecNumber evidence="4">3.4.21.-</ecNumber>
    </submittedName>
</protein>
<dbReference type="GO" id="GO:0016787">
    <property type="term" value="F:hydrolase activity"/>
    <property type="evidence" value="ECO:0007669"/>
    <property type="project" value="UniProtKB-KW"/>
</dbReference>
<dbReference type="Pfam" id="PF00089">
    <property type="entry name" value="Trypsin"/>
    <property type="match status" value="1"/>
</dbReference>
<dbReference type="PANTHER" id="PTHR24276:SF98">
    <property type="entry name" value="FI18310P1-RELATED"/>
    <property type="match status" value="1"/>
</dbReference>